<keyword evidence="2" id="KW-0808">Transferase</keyword>
<keyword evidence="2" id="KW-0548">Nucleotidyltransferase</keyword>
<keyword evidence="2" id="KW-0695">RNA-directed DNA polymerase</keyword>
<dbReference type="Pfam" id="PF13966">
    <property type="entry name" value="zf-RVT"/>
    <property type="match status" value="1"/>
</dbReference>
<dbReference type="PANTHER" id="PTHR33116:SF78">
    <property type="entry name" value="OS12G0587133 PROTEIN"/>
    <property type="match status" value="1"/>
</dbReference>
<feature type="domain" description="Reverse transcriptase" evidence="1">
    <location>
        <begin position="292"/>
        <end position="569"/>
    </location>
</feature>
<proteinExistence type="predicted"/>
<dbReference type="Pfam" id="PF00078">
    <property type="entry name" value="RVT_1"/>
    <property type="match status" value="1"/>
</dbReference>
<evidence type="ECO:0000313" key="2">
    <source>
        <dbReference type="EMBL" id="GJT74896.1"/>
    </source>
</evidence>
<sequence length="941" mass="107418">MAAYSKVLRRLSSTSLNSINNYRFLSSSSSSNSAAVIIHQHTTNLTRSILYNKINPSKYFCSQTSNFEGPTAVDYRASVWEKDTDNKPGRILLLDFETEVDIKIDSINSSWYREKGKSISFSKRMKYVRNSALLQEDEFHKLADATIHDLLEKIEEYGDSVDIDGFDIDYGVRFNCHLGNLRVEQTDTEQTDLDVFACEVLQGGIEKGFVLVQQEVLKLHYEEVLGFRKGYEAKLVSPKGLELFFEPEIDEIKRAVWDCGTDKSPGPDGFTFGFYRRFWYLIENDVYKAVSYFFLFGDIPKGCNSSFIVLIPKFPGANMVKDFRPISLIGSLYKIIAKVLANRLVDKLGSIVNEVQSAFVKDRQILDGPFILDELIQWCKKKRKHLLVFKVDFEKAFDSVRWDFLDDLLFKFGFGGKWRKWIQSCLRSSRGSIILNGSPTEEFQFHKGLKQGDPLSPLLFILVMESLHLSFNRVEEAGLFNGIQLNSSINISHLFYADDAVFVGQWCEKNINTLVHILECFFRASGLRINMSKSKLMGLNVDNGKIKEAALKLGCLTLKPPFTYLGSTVGGSMSRIQAWDGVVERVKSRLSKWKVKMLSIGGRLTLLKSVLGSMAIYQMSIHKAPLGVLRNLESLRSHFFNGCAPNNQKASWVNWKNALASKEKGGLGISSLYALNRGLMFKWYWRFFTKDSSLWSRVIKAIYGDSGGLERNSFATYTSCWSNIVKEVTSLDEKGLNLCNAICFKLGNELCKDCTVASKIYDYTFDSSFRRPPRGGVEQEQFMALLSLVKDIQLVPMEDRWSWSLSSSGEFSVSSVRHLIDDKTLPDATQKTRWVCLVPIKINVHAWKVKSISLPTRFNISRRGILIDSLKCGTCDMGVETVNHLFFSCTLVRNLVDLIVRWWNVTRVDIDSYSDWELWIQNLRLPIKNKRMLEGVLYIMW</sequence>
<comment type="caution">
    <text evidence="2">The sequence shown here is derived from an EMBL/GenBank/DDBJ whole genome shotgun (WGS) entry which is preliminary data.</text>
</comment>
<dbReference type="InterPro" id="IPR043502">
    <property type="entry name" value="DNA/RNA_pol_sf"/>
</dbReference>
<dbReference type="Proteomes" id="UP001151760">
    <property type="component" value="Unassembled WGS sequence"/>
</dbReference>
<name>A0ABQ5GGN6_9ASTR</name>
<dbReference type="InterPro" id="IPR026960">
    <property type="entry name" value="RVT-Znf"/>
</dbReference>
<protein>
    <submittedName>
        <fullName evidence="2">RNA-directed DNA polymerase, eukaryota</fullName>
    </submittedName>
</protein>
<dbReference type="SUPFAM" id="SSF56672">
    <property type="entry name" value="DNA/RNA polymerases"/>
    <property type="match status" value="1"/>
</dbReference>
<evidence type="ECO:0000259" key="1">
    <source>
        <dbReference type="PROSITE" id="PS50878"/>
    </source>
</evidence>
<dbReference type="CDD" id="cd01650">
    <property type="entry name" value="RT_nLTR_like"/>
    <property type="match status" value="1"/>
</dbReference>
<reference evidence="2" key="1">
    <citation type="journal article" date="2022" name="Int. J. Mol. Sci.">
        <title>Draft Genome of Tanacetum Coccineum: Genomic Comparison of Closely Related Tanacetum-Family Plants.</title>
        <authorList>
            <person name="Yamashiro T."/>
            <person name="Shiraishi A."/>
            <person name="Nakayama K."/>
            <person name="Satake H."/>
        </authorList>
    </citation>
    <scope>NUCLEOTIDE SEQUENCE</scope>
</reference>
<dbReference type="InterPro" id="IPR000477">
    <property type="entry name" value="RT_dom"/>
</dbReference>
<keyword evidence="3" id="KW-1185">Reference proteome</keyword>
<reference evidence="2" key="2">
    <citation type="submission" date="2022-01" db="EMBL/GenBank/DDBJ databases">
        <authorList>
            <person name="Yamashiro T."/>
            <person name="Shiraishi A."/>
            <person name="Satake H."/>
            <person name="Nakayama K."/>
        </authorList>
    </citation>
    <scope>NUCLEOTIDE SEQUENCE</scope>
</reference>
<evidence type="ECO:0000313" key="3">
    <source>
        <dbReference type="Proteomes" id="UP001151760"/>
    </source>
</evidence>
<dbReference type="GO" id="GO:0003964">
    <property type="term" value="F:RNA-directed DNA polymerase activity"/>
    <property type="evidence" value="ECO:0007669"/>
    <property type="project" value="UniProtKB-KW"/>
</dbReference>
<dbReference type="PROSITE" id="PS50878">
    <property type="entry name" value="RT_POL"/>
    <property type="match status" value="1"/>
</dbReference>
<organism evidence="2 3">
    <name type="scientific">Tanacetum coccineum</name>
    <dbReference type="NCBI Taxonomy" id="301880"/>
    <lineage>
        <taxon>Eukaryota</taxon>
        <taxon>Viridiplantae</taxon>
        <taxon>Streptophyta</taxon>
        <taxon>Embryophyta</taxon>
        <taxon>Tracheophyta</taxon>
        <taxon>Spermatophyta</taxon>
        <taxon>Magnoliopsida</taxon>
        <taxon>eudicotyledons</taxon>
        <taxon>Gunneridae</taxon>
        <taxon>Pentapetalae</taxon>
        <taxon>asterids</taxon>
        <taxon>campanulids</taxon>
        <taxon>Asterales</taxon>
        <taxon>Asteraceae</taxon>
        <taxon>Asteroideae</taxon>
        <taxon>Anthemideae</taxon>
        <taxon>Anthemidinae</taxon>
        <taxon>Tanacetum</taxon>
    </lineage>
</organism>
<gene>
    <name evidence="2" type="ORF">Tco_1041621</name>
</gene>
<dbReference type="PANTHER" id="PTHR33116">
    <property type="entry name" value="REVERSE TRANSCRIPTASE ZINC-BINDING DOMAIN-CONTAINING PROTEIN-RELATED-RELATED"/>
    <property type="match status" value="1"/>
</dbReference>
<dbReference type="EMBL" id="BQNB010018481">
    <property type="protein sequence ID" value="GJT74896.1"/>
    <property type="molecule type" value="Genomic_DNA"/>
</dbReference>
<accession>A0ABQ5GGN6</accession>